<keyword evidence="2" id="KW-1185">Reference proteome</keyword>
<evidence type="ECO:0000313" key="1">
    <source>
        <dbReference type="EMBL" id="OQD59815.1"/>
    </source>
</evidence>
<proteinExistence type="predicted"/>
<organism evidence="1 2">
    <name type="scientific">Methanobrevibacter arboriphilus JCM 13429 = DSM 1125</name>
    <dbReference type="NCBI Taxonomy" id="1300164"/>
    <lineage>
        <taxon>Archaea</taxon>
        <taxon>Methanobacteriati</taxon>
        <taxon>Methanobacteriota</taxon>
        <taxon>Methanomada group</taxon>
        <taxon>Methanobacteria</taxon>
        <taxon>Methanobacteriales</taxon>
        <taxon>Methanobacteriaceae</taxon>
        <taxon>Methanobrevibacter</taxon>
    </lineage>
</organism>
<dbReference type="RefSeq" id="WP_080459435.1">
    <property type="nucleotide sequence ID" value="NZ_JXMW01000001.1"/>
</dbReference>
<dbReference type="Pfam" id="PF13384">
    <property type="entry name" value="HTH_23"/>
    <property type="match status" value="1"/>
</dbReference>
<protein>
    <submittedName>
        <fullName evidence="1">Transposase-like protein</fullName>
    </submittedName>
</protein>
<reference evidence="1 2" key="1">
    <citation type="submission" date="2014-12" db="EMBL/GenBank/DDBJ databases">
        <title>Genome sequence of Methanobrevibacter arboriphilicus DH1, DSM1125.</title>
        <authorList>
            <person name="Poehlein A."/>
            <person name="Thauer R.K."/>
            <person name="Seedorf H."/>
            <person name="Daniel R."/>
        </authorList>
    </citation>
    <scope>NUCLEOTIDE SEQUENCE [LARGE SCALE GENOMIC DNA]</scope>
    <source>
        <strain evidence="1 2">DH1</strain>
    </source>
</reference>
<evidence type="ECO:0000313" key="2">
    <source>
        <dbReference type="Proteomes" id="UP000191661"/>
    </source>
</evidence>
<comment type="caution">
    <text evidence="1">The sequence shown here is derived from an EMBL/GenBank/DDBJ whole genome shotgun (WGS) entry which is preliminary data.</text>
</comment>
<name>A0A1V6N579_METAZ</name>
<gene>
    <name evidence="1" type="ORF">MBBAR_1c02220</name>
</gene>
<sequence>MVREKIGFKEDQTSIKKLDLIFYNNAYFKKVIKRAYFIKYRSKGYSIAEASKKAGVSRGTGYIWQKIWNNSNTENFNVLFDVGNFGGPKPNLSYDDLKILKDLISHNMSVKDVKKLIKDEFDVDFCEKHVRTYIMKKLKYIE</sequence>
<dbReference type="AlphaFoldDB" id="A0A1V6N579"/>
<accession>A0A1V6N579</accession>
<dbReference type="Proteomes" id="UP000191661">
    <property type="component" value="Unassembled WGS sequence"/>
</dbReference>
<dbReference type="OrthoDB" id="73794at2157"/>
<dbReference type="EMBL" id="JXMW01000001">
    <property type="protein sequence ID" value="OQD59815.1"/>
    <property type="molecule type" value="Genomic_DNA"/>
</dbReference>